<sequence length="168" mass="17638">MYPPSPSASCAIPASGDLTQSTTAQFRPQLTCVVSFVVCSASLVSSLRVQVCLYIVSSPLGVKPSVVCGRINRISAPFPVLILGSLVVPHVVFVPSAVAYGLPQVHVRDCCRGVPEPTALSPGAAVLIVGSMRRCSPDCLGFLFRCRSSYSLFPGSAPSLYVYCSALI</sequence>
<organism evidence="1 2">
    <name type="scientific">Roridomyces roridus</name>
    <dbReference type="NCBI Taxonomy" id="1738132"/>
    <lineage>
        <taxon>Eukaryota</taxon>
        <taxon>Fungi</taxon>
        <taxon>Dikarya</taxon>
        <taxon>Basidiomycota</taxon>
        <taxon>Agaricomycotina</taxon>
        <taxon>Agaricomycetes</taxon>
        <taxon>Agaricomycetidae</taxon>
        <taxon>Agaricales</taxon>
        <taxon>Marasmiineae</taxon>
        <taxon>Mycenaceae</taxon>
        <taxon>Roridomyces</taxon>
    </lineage>
</organism>
<reference evidence="1" key="1">
    <citation type="submission" date="2023-03" db="EMBL/GenBank/DDBJ databases">
        <title>Massive genome expansion in bonnet fungi (Mycena s.s.) driven by repeated elements and novel gene families across ecological guilds.</title>
        <authorList>
            <consortium name="Lawrence Berkeley National Laboratory"/>
            <person name="Harder C.B."/>
            <person name="Miyauchi S."/>
            <person name="Viragh M."/>
            <person name="Kuo A."/>
            <person name="Thoen E."/>
            <person name="Andreopoulos B."/>
            <person name="Lu D."/>
            <person name="Skrede I."/>
            <person name="Drula E."/>
            <person name="Henrissat B."/>
            <person name="Morin E."/>
            <person name="Kohler A."/>
            <person name="Barry K."/>
            <person name="LaButti K."/>
            <person name="Morin E."/>
            <person name="Salamov A."/>
            <person name="Lipzen A."/>
            <person name="Mereny Z."/>
            <person name="Hegedus B."/>
            <person name="Baldrian P."/>
            <person name="Stursova M."/>
            <person name="Weitz H."/>
            <person name="Taylor A."/>
            <person name="Grigoriev I.V."/>
            <person name="Nagy L.G."/>
            <person name="Martin F."/>
            <person name="Kauserud H."/>
        </authorList>
    </citation>
    <scope>NUCLEOTIDE SEQUENCE</scope>
    <source>
        <strain evidence="1">9284</strain>
    </source>
</reference>
<dbReference type="AlphaFoldDB" id="A0AAD7AX68"/>
<gene>
    <name evidence="1" type="ORF">FB45DRAFT_966374</name>
</gene>
<evidence type="ECO:0000313" key="2">
    <source>
        <dbReference type="Proteomes" id="UP001221142"/>
    </source>
</evidence>
<dbReference type="Proteomes" id="UP001221142">
    <property type="component" value="Unassembled WGS sequence"/>
</dbReference>
<name>A0AAD7AX68_9AGAR</name>
<proteinExistence type="predicted"/>
<keyword evidence="2" id="KW-1185">Reference proteome</keyword>
<comment type="caution">
    <text evidence="1">The sequence shown here is derived from an EMBL/GenBank/DDBJ whole genome shotgun (WGS) entry which is preliminary data.</text>
</comment>
<accession>A0AAD7AX68</accession>
<dbReference type="EMBL" id="JARKIF010000226">
    <property type="protein sequence ID" value="KAJ7602468.1"/>
    <property type="molecule type" value="Genomic_DNA"/>
</dbReference>
<evidence type="ECO:0000313" key="1">
    <source>
        <dbReference type="EMBL" id="KAJ7602468.1"/>
    </source>
</evidence>
<protein>
    <submittedName>
        <fullName evidence="1">Uncharacterized protein</fullName>
    </submittedName>
</protein>